<dbReference type="GO" id="GO:0005737">
    <property type="term" value="C:cytoplasm"/>
    <property type="evidence" value="ECO:0007669"/>
    <property type="project" value="TreeGrafter"/>
</dbReference>
<dbReference type="Gene3D" id="1.20.1050.10">
    <property type="match status" value="1"/>
</dbReference>
<dbReference type="InterPro" id="IPR036249">
    <property type="entry name" value="Thioredoxin-like_sf"/>
</dbReference>
<dbReference type="Proteomes" id="UP000507470">
    <property type="component" value="Unassembled WGS sequence"/>
</dbReference>
<evidence type="ECO:0000259" key="1">
    <source>
        <dbReference type="PROSITE" id="PS50404"/>
    </source>
</evidence>
<protein>
    <recommendedName>
        <fullName evidence="1">GST N-terminal domain-containing protein</fullName>
    </recommendedName>
</protein>
<dbReference type="PANTHER" id="PTHR43920">
    <property type="entry name" value="CHLORIDE INTRACELLULAR CHANNEL, ISOFORM A"/>
    <property type="match status" value="1"/>
</dbReference>
<dbReference type="PANTHER" id="PTHR43920:SF5">
    <property type="entry name" value="CHLORIDE INTRACELLULAR CHANNEL CLIC"/>
    <property type="match status" value="1"/>
</dbReference>
<reference evidence="2 3" key="1">
    <citation type="submission" date="2020-06" db="EMBL/GenBank/DDBJ databases">
        <authorList>
            <person name="Li R."/>
            <person name="Bekaert M."/>
        </authorList>
    </citation>
    <scope>NUCLEOTIDE SEQUENCE [LARGE SCALE GENOMIC DNA]</scope>
    <source>
        <strain evidence="3">wild</strain>
    </source>
</reference>
<dbReference type="OrthoDB" id="1935530at2759"/>
<dbReference type="SUPFAM" id="SSF47616">
    <property type="entry name" value="GST C-terminal domain-like"/>
    <property type="match status" value="1"/>
</dbReference>
<feature type="domain" description="GST N-terminal" evidence="1">
    <location>
        <begin position="1"/>
        <end position="66"/>
    </location>
</feature>
<name>A0A6J8A9X4_MYTCO</name>
<evidence type="ECO:0000313" key="2">
    <source>
        <dbReference type="EMBL" id="CAC5363203.1"/>
    </source>
</evidence>
<dbReference type="InterPro" id="IPR036282">
    <property type="entry name" value="Glutathione-S-Trfase_C_sf"/>
</dbReference>
<dbReference type="PROSITE" id="PS50404">
    <property type="entry name" value="GST_NTER"/>
    <property type="match status" value="1"/>
</dbReference>
<dbReference type="SUPFAM" id="SSF52833">
    <property type="entry name" value="Thioredoxin-like"/>
    <property type="match status" value="1"/>
</dbReference>
<keyword evidence="3" id="KW-1185">Reference proteome</keyword>
<accession>A0A6J8A9X4</accession>
<organism evidence="2 3">
    <name type="scientific">Mytilus coruscus</name>
    <name type="common">Sea mussel</name>
    <dbReference type="NCBI Taxonomy" id="42192"/>
    <lineage>
        <taxon>Eukaryota</taxon>
        <taxon>Metazoa</taxon>
        <taxon>Spiralia</taxon>
        <taxon>Lophotrochozoa</taxon>
        <taxon>Mollusca</taxon>
        <taxon>Bivalvia</taxon>
        <taxon>Autobranchia</taxon>
        <taxon>Pteriomorphia</taxon>
        <taxon>Mytilida</taxon>
        <taxon>Mytiloidea</taxon>
        <taxon>Mytilidae</taxon>
        <taxon>Mytilinae</taxon>
        <taxon>Mytilus</taxon>
    </lineage>
</organism>
<dbReference type="GO" id="GO:0016020">
    <property type="term" value="C:membrane"/>
    <property type="evidence" value="ECO:0007669"/>
    <property type="project" value="TreeGrafter"/>
</dbReference>
<sequence length="196" mass="21781">MFCKLKVPADKIEIITVDIVNKSDEFVRLNPGGAVSVLVDREKENKVIADSADITKYLDIEFSECDCKVGYTGPALDACSGVFPKLAALLKNKDKAKNDSSKTKLISELSKVNDYLKSDSHKGKFLIGDEMNEIDCMFLPRLRHVIVAADHYAGIKIPHEMPALKQHVDDANKTEIFSATCCPDDEIIKGWSRHVI</sequence>
<dbReference type="AlphaFoldDB" id="A0A6J8A9X4"/>
<dbReference type="GO" id="GO:0005254">
    <property type="term" value="F:chloride channel activity"/>
    <property type="evidence" value="ECO:0007669"/>
    <property type="project" value="TreeGrafter"/>
</dbReference>
<proteinExistence type="predicted"/>
<dbReference type="EMBL" id="CACVKT020000803">
    <property type="protein sequence ID" value="CAC5363203.1"/>
    <property type="molecule type" value="Genomic_DNA"/>
</dbReference>
<evidence type="ECO:0000313" key="3">
    <source>
        <dbReference type="Proteomes" id="UP000507470"/>
    </source>
</evidence>
<dbReference type="InterPro" id="IPR004045">
    <property type="entry name" value="Glutathione_S-Trfase_N"/>
</dbReference>
<dbReference type="Gene3D" id="3.40.30.10">
    <property type="entry name" value="Glutaredoxin"/>
    <property type="match status" value="1"/>
</dbReference>
<gene>
    <name evidence="2" type="ORF">MCOR_4712</name>
</gene>